<proteinExistence type="predicted"/>
<name>A0A0F5ZNQ4_STEMA</name>
<gene>
    <name evidence="1" type="ORF">VM57_15870</name>
</gene>
<evidence type="ECO:0000313" key="1">
    <source>
        <dbReference type="EMBL" id="KKD56957.1"/>
    </source>
</evidence>
<dbReference type="AlphaFoldDB" id="A0A0F5ZNQ4"/>
<evidence type="ECO:0000313" key="2">
    <source>
        <dbReference type="Proteomes" id="UP000243478"/>
    </source>
</evidence>
<sequence length="87" mass="9450">MQYVACRQSVSTGGAHFAGRATYARAQLRQLHAFGQQRGPGRTMDRAVDTATTEQRSLAALTIASTARVVMSPCQLRSSCVRLLPVR</sequence>
<reference evidence="1 2" key="1">
    <citation type="submission" date="2015-03" db="EMBL/GenBank/DDBJ databases">
        <title>Draft genome of Stenotrophomonas maltophila isolated from urine specimen.</title>
        <authorList>
            <person name="Murugan N."/>
            <person name="Malathi J."/>
            <person name="Umashankar V."/>
            <person name="Madhavan H."/>
        </authorList>
    </citation>
    <scope>NUCLEOTIDE SEQUENCE [LARGE SCALE GENOMIC DNA]</scope>
    <source>
        <strain evidence="1 2">JMNMN1</strain>
    </source>
</reference>
<dbReference type="Proteomes" id="UP000243478">
    <property type="component" value="Unassembled WGS sequence"/>
</dbReference>
<comment type="caution">
    <text evidence="1">The sequence shown here is derived from an EMBL/GenBank/DDBJ whole genome shotgun (WGS) entry which is preliminary data.</text>
</comment>
<dbReference type="EMBL" id="JZRZ01000025">
    <property type="protein sequence ID" value="KKD56957.1"/>
    <property type="molecule type" value="Genomic_DNA"/>
</dbReference>
<protein>
    <submittedName>
        <fullName evidence="1">Uncharacterized protein</fullName>
    </submittedName>
</protein>
<organism evidence="1 2">
    <name type="scientific">Stenotrophomonas maltophilia</name>
    <name type="common">Pseudomonas maltophilia</name>
    <name type="synonym">Xanthomonas maltophilia</name>
    <dbReference type="NCBI Taxonomy" id="40324"/>
    <lineage>
        <taxon>Bacteria</taxon>
        <taxon>Pseudomonadati</taxon>
        <taxon>Pseudomonadota</taxon>
        <taxon>Gammaproteobacteria</taxon>
        <taxon>Lysobacterales</taxon>
        <taxon>Lysobacteraceae</taxon>
        <taxon>Stenotrophomonas</taxon>
        <taxon>Stenotrophomonas maltophilia group</taxon>
    </lineage>
</organism>
<accession>A0A0F5ZNQ4</accession>
<dbReference type="PATRIC" id="fig|40324.63.peg.5872"/>